<dbReference type="AlphaFoldDB" id="A0A7J8I7N7"/>
<sequence length="79" mass="8968">MKYTAARRPRFPRKCFQDPPADETGSQSSAGKGLFKARGSCLKPRLTNSCHLLGHCPRETAEPYHFRCSNSQRKKSQEK</sequence>
<comment type="caution">
    <text evidence="2">The sequence shown here is derived from an EMBL/GenBank/DDBJ whole genome shotgun (WGS) entry which is preliminary data.</text>
</comment>
<proteinExistence type="predicted"/>
<evidence type="ECO:0000313" key="2">
    <source>
        <dbReference type="EMBL" id="KAF6480666.1"/>
    </source>
</evidence>
<accession>A0A7J8I7N7</accession>
<dbReference type="EMBL" id="JACASF010000004">
    <property type="protein sequence ID" value="KAF6480666.1"/>
    <property type="molecule type" value="Genomic_DNA"/>
</dbReference>
<evidence type="ECO:0000256" key="1">
    <source>
        <dbReference type="SAM" id="MobiDB-lite"/>
    </source>
</evidence>
<feature type="region of interest" description="Disordered" evidence="1">
    <location>
        <begin position="1"/>
        <end position="34"/>
    </location>
</feature>
<feature type="compositionally biased region" description="Basic residues" evidence="1">
    <location>
        <begin position="1"/>
        <end position="13"/>
    </location>
</feature>
<protein>
    <submittedName>
        <fullName evidence="2">Uncharacterized protein</fullName>
    </submittedName>
</protein>
<organism evidence="2 3">
    <name type="scientific">Molossus molossus</name>
    <name type="common">Pallas' mastiff bat</name>
    <name type="synonym">Vespertilio molossus</name>
    <dbReference type="NCBI Taxonomy" id="27622"/>
    <lineage>
        <taxon>Eukaryota</taxon>
        <taxon>Metazoa</taxon>
        <taxon>Chordata</taxon>
        <taxon>Craniata</taxon>
        <taxon>Vertebrata</taxon>
        <taxon>Euteleostomi</taxon>
        <taxon>Mammalia</taxon>
        <taxon>Eutheria</taxon>
        <taxon>Laurasiatheria</taxon>
        <taxon>Chiroptera</taxon>
        <taxon>Yangochiroptera</taxon>
        <taxon>Molossidae</taxon>
        <taxon>Molossus</taxon>
    </lineage>
</organism>
<reference evidence="2 3" key="1">
    <citation type="journal article" date="2020" name="Nature">
        <title>Six reference-quality genomes reveal evolution of bat adaptations.</title>
        <authorList>
            <person name="Jebb D."/>
            <person name="Huang Z."/>
            <person name="Pippel M."/>
            <person name="Hughes G.M."/>
            <person name="Lavrichenko K."/>
            <person name="Devanna P."/>
            <person name="Winkler S."/>
            <person name="Jermiin L.S."/>
            <person name="Skirmuntt E.C."/>
            <person name="Katzourakis A."/>
            <person name="Burkitt-Gray L."/>
            <person name="Ray D.A."/>
            <person name="Sullivan K.A.M."/>
            <person name="Roscito J.G."/>
            <person name="Kirilenko B.M."/>
            <person name="Davalos L.M."/>
            <person name="Corthals A.P."/>
            <person name="Power M.L."/>
            <person name="Jones G."/>
            <person name="Ransome R.D."/>
            <person name="Dechmann D.K.N."/>
            <person name="Locatelli A.G."/>
            <person name="Puechmaille S.J."/>
            <person name="Fedrigo O."/>
            <person name="Jarvis E.D."/>
            <person name="Hiller M."/>
            <person name="Vernes S.C."/>
            <person name="Myers E.W."/>
            <person name="Teeling E.C."/>
        </authorList>
    </citation>
    <scope>NUCLEOTIDE SEQUENCE [LARGE SCALE GENOMIC DNA]</scope>
    <source>
        <strain evidence="2">MMolMol1</strain>
        <tissue evidence="2">Muscle</tissue>
    </source>
</reference>
<evidence type="ECO:0000313" key="3">
    <source>
        <dbReference type="Proteomes" id="UP000550707"/>
    </source>
</evidence>
<dbReference type="Proteomes" id="UP000550707">
    <property type="component" value="Unassembled WGS sequence"/>
</dbReference>
<keyword evidence="3" id="KW-1185">Reference proteome</keyword>
<gene>
    <name evidence="2" type="ORF">HJG59_010532</name>
</gene>
<name>A0A7J8I7N7_MOLMO</name>